<evidence type="ECO:0000256" key="11">
    <source>
        <dbReference type="SAM" id="SignalP"/>
    </source>
</evidence>
<dbReference type="GO" id="GO:0005789">
    <property type="term" value="C:endoplasmic reticulum membrane"/>
    <property type="evidence" value="ECO:0007669"/>
    <property type="project" value="UniProtKB-SubCell"/>
</dbReference>
<feature type="domain" description="V-type proton ATPase subunit S1/VOA1 transmembrane" evidence="12">
    <location>
        <begin position="238"/>
        <end position="274"/>
    </location>
</feature>
<dbReference type="Pfam" id="PF20520">
    <property type="entry name" value="Ac45-VOA1_TM"/>
    <property type="match status" value="1"/>
</dbReference>
<dbReference type="InterPro" id="IPR046756">
    <property type="entry name" value="VAS1/VOA1_TM"/>
</dbReference>
<keyword evidence="14" id="KW-1185">Reference proteome</keyword>
<organism evidence="13 14">
    <name type="scientific">Cordyceps militaris (strain CM01)</name>
    <name type="common">Caterpillar fungus</name>
    <dbReference type="NCBI Taxonomy" id="983644"/>
    <lineage>
        <taxon>Eukaryota</taxon>
        <taxon>Fungi</taxon>
        <taxon>Dikarya</taxon>
        <taxon>Ascomycota</taxon>
        <taxon>Pezizomycotina</taxon>
        <taxon>Sordariomycetes</taxon>
        <taxon>Hypocreomycetidae</taxon>
        <taxon>Hypocreales</taxon>
        <taxon>Cordycipitaceae</taxon>
        <taxon>Cordyceps</taxon>
    </lineage>
</organism>
<comment type="similarity">
    <text evidence="2">Belongs to the BIG1 family.</text>
</comment>
<keyword evidence="4 10" id="KW-0812">Transmembrane</keyword>
<keyword evidence="6" id="KW-0256">Endoplasmic reticulum</keyword>
<dbReference type="InParanoid" id="G3JD67"/>
<sequence length="283" mass="31077">MRLQAFLGSLTLSGAAVAFSDTTPWVLYSTASFPSIDSKQLQTSSDVLRDTREILSRCPTSHYIFATQPGMVASDLLRNQGSDMPSLRHSLTLDGRFQGKYIVSEVVGGIRDGNLINFVKTACAQSGKQAVVEQVLLGQLPQENRQEALLVNDRILSERIGKDNGHDSFTVVFYATRPEPAYEAHFDEAVHLDLRRATHDTDAPPKKDHRPLFEKYQFFTPGAYPFAVGAKLNYLMATLGIFMALITAIILFSILGVGVKALGSLEVSYGAFEKEMGPAAQKK</sequence>
<evidence type="ECO:0000256" key="1">
    <source>
        <dbReference type="ARBA" id="ARBA00004115"/>
    </source>
</evidence>
<dbReference type="RefSeq" id="XP_006669126.1">
    <property type="nucleotide sequence ID" value="XM_006669063.1"/>
</dbReference>
<evidence type="ECO:0000256" key="8">
    <source>
        <dbReference type="ARBA" id="ARBA00023136"/>
    </source>
</evidence>
<comment type="subcellular location">
    <subcellularLocation>
        <location evidence="1">Endoplasmic reticulum membrane</location>
        <topology evidence="1">Single-pass type I membrane protein</topology>
    </subcellularLocation>
</comment>
<dbReference type="EMBL" id="JH126401">
    <property type="protein sequence ID" value="EGX92542.1"/>
    <property type="molecule type" value="Genomic_DNA"/>
</dbReference>
<dbReference type="KEGG" id="cmt:CCM_03915"/>
<dbReference type="PANTHER" id="PTHR28285">
    <property type="entry name" value="PROTEIN BIG1"/>
    <property type="match status" value="1"/>
</dbReference>
<evidence type="ECO:0000256" key="7">
    <source>
        <dbReference type="ARBA" id="ARBA00022989"/>
    </source>
</evidence>
<dbReference type="PANTHER" id="PTHR28285:SF1">
    <property type="entry name" value="PROTEIN BIG1"/>
    <property type="match status" value="1"/>
</dbReference>
<feature type="transmembrane region" description="Helical" evidence="10">
    <location>
        <begin position="234"/>
        <end position="259"/>
    </location>
</feature>
<keyword evidence="8 10" id="KW-0472">Membrane</keyword>
<evidence type="ECO:0000256" key="4">
    <source>
        <dbReference type="ARBA" id="ARBA00022692"/>
    </source>
</evidence>
<dbReference type="Proteomes" id="UP000001610">
    <property type="component" value="Unassembled WGS sequence"/>
</dbReference>
<dbReference type="InterPro" id="IPR037654">
    <property type="entry name" value="Big1"/>
</dbReference>
<accession>G3JD67</accession>
<dbReference type="OrthoDB" id="9985059at2759"/>
<evidence type="ECO:0000256" key="6">
    <source>
        <dbReference type="ARBA" id="ARBA00022824"/>
    </source>
</evidence>
<dbReference type="VEuPathDB" id="FungiDB:CCM_03915"/>
<proteinExistence type="inferred from homology"/>
<evidence type="ECO:0000259" key="12">
    <source>
        <dbReference type="Pfam" id="PF20520"/>
    </source>
</evidence>
<dbReference type="AlphaFoldDB" id="G3JD67"/>
<evidence type="ECO:0000256" key="3">
    <source>
        <dbReference type="ARBA" id="ARBA00022089"/>
    </source>
</evidence>
<name>G3JD67_CORMM</name>
<evidence type="ECO:0000256" key="9">
    <source>
        <dbReference type="ARBA" id="ARBA00023316"/>
    </source>
</evidence>
<dbReference type="GO" id="GO:0071555">
    <property type="term" value="P:cell wall organization"/>
    <property type="evidence" value="ECO:0007669"/>
    <property type="project" value="UniProtKB-KW"/>
</dbReference>
<feature type="chain" id="PRO_5003446107" description="Protein BIG1" evidence="11">
    <location>
        <begin position="19"/>
        <end position="283"/>
    </location>
</feature>
<evidence type="ECO:0000256" key="5">
    <source>
        <dbReference type="ARBA" id="ARBA00022729"/>
    </source>
</evidence>
<dbReference type="eggNOG" id="ENOG502S6TD">
    <property type="taxonomic scope" value="Eukaryota"/>
</dbReference>
<evidence type="ECO:0000313" key="13">
    <source>
        <dbReference type="EMBL" id="EGX92542.1"/>
    </source>
</evidence>
<dbReference type="GeneID" id="18165938"/>
<evidence type="ECO:0000256" key="10">
    <source>
        <dbReference type="SAM" id="Phobius"/>
    </source>
</evidence>
<reference evidence="13 14" key="1">
    <citation type="journal article" date="2011" name="Genome Biol.">
        <title>Genome sequence of the insect pathogenic fungus Cordyceps militaris, a valued traditional Chinese medicine.</title>
        <authorList>
            <person name="Zheng P."/>
            <person name="Xia Y."/>
            <person name="Xiao G."/>
            <person name="Xiong C."/>
            <person name="Hu X."/>
            <person name="Zhang S."/>
            <person name="Zheng H."/>
            <person name="Huang Y."/>
            <person name="Zhou Y."/>
            <person name="Wang S."/>
            <person name="Zhao G.P."/>
            <person name="Liu X."/>
            <person name="St Leger R.J."/>
            <person name="Wang C."/>
        </authorList>
    </citation>
    <scope>NUCLEOTIDE SEQUENCE [LARGE SCALE GENOMIC DNA]</scope>
    <source>
        <strain evidence="13 14">CM01</strain>
    </source>
</reference>
<keyword evidence="5 11" id="KW-0732">Signal</keyword>
<evidence type="ECO:0000313" key="14">
    <source>
        <dbReference type="Proteomes" id="UP000001610"/>
    </source>
</evidence>
<keyword evidence="9" id="KW-0961">Cell wall biogenesis/degradation</keyword>
<evidence type="ECO:0000256" key="2">
    <source>
        <dbReference type="ARBA" id="ARBA00008203"/>
    </source>
</evidence>
<dbReference type="GO" id="GO:0009272">
    <property type="term" value="P:fungal-type cell wall biogenesis"/>
    <property type="evidence" value="ECO:0007669"/>
    <property type="project" value="TreeGrafter"/>
</dbReference>
<dbReference type="OMA" id="YFTPGIF"/>
<feature type="signal peptide" evidence="11">
    <location>
        <begin position="1"/>
        <end position="18"/>
    </location>
</feature>
<protein>
    <recommendedName>
        <fullName evidence="3">Protein BIG1</fullName>
    </recommendedName>
</protein>
<dbReference type="HOGENOM" id="CLU_062461_0_0_1"/>
<dbReference type="STRING" id="983644.G3JD67"/>
<keyword evidence="7 10" id="KW-1133">Transmembrane helix</keyword>
<gene>
    <name evidence="13" type="ORF">CCM_03915</name>
</gene>
<dbReference type="GO" id="GO:0006078">
    <property type="term" value="P:(1-&gt;6)-beta-D-glucan biosynthetic process"/>
    <property type="evidence" value="ECO:0007669"/>
    <property type="project" value="TreeGrafter"/>
</dbReference>